<sequence>MMIKTNIMICIYFLIMTAFPGATVYAREGVEELLIIWGTAVNIQQEDGSFQEYPLVDTTRIDVTGWQPGERFVDLSGFRYPWNGESVIDYESELNYLNVNGKCVGLSLPVLDTLMEIDTPAIVTVSAGVLDIEELKHFPNVVALELGRIGLEDRDIDLSAFLHLRSFELRPSYLWTEKEHMKVIRYLEPLSELRELRLTSINMTASDTRRLSNLKDLIVLDLSNTSLNCRKLRFLINLENIEEFDLSYTNVDDKVWRWIAKAPSLEVLDLNGTDISKVGSGNASLRDLNLSFTDVDDDGLKTIEQFQDLERLDLWGTPLTDEGLVHLKGLENLKYLDIGGTLITDKGLTDIAGLTNLEELILTYTGISDTGLEYLGSLENLKELKVEGTEITYEGLTRLATFLPELDITDNTFNIEGDLSYTDILESKLPGFPKRLQKKCKSPVQITIRFQVDAEGNFLPGMEVTSSSGFPKLDKNALKALRDYKFKPDKTKEPRKGIITFSFALGG</sequence>
<keyword evidence="3" id="KW-1133">Transmembrane helix</keyword>
<keyword evidence="2" id="KW-0812">Transmembrane</keyword>
<gene>
    <name evidence="6" type="ORF">GF359_01475</name>
</gene>
<dbReference type="NCBIfam" id="TIGR01352">
    <property type="entry name" value="tonB_Cterm"/>
    <property type="match status" value="1"/>
</dbReference>
<dbReference type="Pfam" id="PF13516">
    <property type="entry name" value="LRR_6"/>
    <property type="match status" value="3"/>
</dbReference>
<dbReference type="Gene3D" id="3.80.10.10">
    <property type="entry name" value="Ribonuclease Inhibitor"/>
    <property type="match status" value="3"/>
</dbReference>
<dbReference type="Proteomes" id="UP000630660">
    <property type="component" value="Unassembled WGS sequence"/>
</dbReference>
<reference evidence="6" key="1">
    <citation type="submission" date="2019-11" db="EMBL/GenBank/DDBJ databases">
        <title>Microbial mats filling the niche in hypersaline microbial mats.</title>
        <authorList>
            <person name="Wong H.L."/>
            <person name="Macleod F.I."/>
            <person name="White R.A. III"/>
            <person name="Burns B.P."/>
        </authorList>
    </citation>
    <scope>NUCLEOTIDE SEQUENCE</scope>
    <source>
        <strain evidence="6">Bin_327</strain>
    </source>
</reference>
<dbReference type="GO" id="GO:0019005">
    <property type="term" value="C:SCF ubiquitin ligase complex"/>
    <property type="evidence" value="ECO:0007669"/>
    <property type="project" value="TreeGrafter"/>
</dbReference>
<dbReference type="AlphaFoldDB" id="A0A9D5K927"/>
<dbReference type="Pfam" id="PF03544">
    <property type="entry name" value="TonB_C"/>
    <property type="match status" value="1"/>
</dbReference>
<dbReference type="InterPro" id="IPR001611">
    <property type="entry name" value="Leu-rich_rpt"/>
</dbReference>
<dbReference type="GO" id="GO:0055085">
    <property type="term" value="P:transmembrane transport"/>
    <property type="evidence" value="ECO:0007669"/>
    <property type="project" value="InterPro"/>
</dbReference>
<keyword evidence="4" id="KW-0472">Membrane</keyword>
<comment type="caution">
    <text evidence="6">The sequence shown here is derived from an EMBL/GenBank/DDBJ whole genome shotgun (WGS) entry which is preliminary data.</text>
</comment>
<dbReference type="EMBL" id="WJKJ01000044">
    <property type="protein sequence ID" value="MBD3363865.1"/>
    <property type="molecule type" value="Genomic_DNA"/>
</dbReference>
<dbReference type="SUPFAM" id="SSF74653">
    <property type="entry name" value="TolA/TonB C-terminal domain"/>
    <property type="match status" value="1"/>
</dbReference>
<dbReference type="PANTHER" id="PTHR13318">
    <property type="entry name" value="PARTNER OF PAIRED, ISOFORM B-RELATED"/>
    <property type="match status" value="1"/>
</dbReference>
<evidence type="ECO:0000256" key="2">
    <source>
        <dbReference type="ARBA" id="ARBA00022692"/>
    </source>
</evidence>
<dbReference type="InterPro" id="IPR006260">
    <property type="entry name" value="TonB/TolA_C"/>
</dbReference>
<protein>
    <submittedName>
        <fullName evidence="6">TonB family protein</fullName>
    </submittedName>
</protein>
<accession>A0A9D5K927</accession>
<feature type="domain" description="TonB C-terminal" evidence="5">
    <location>
        <begin position="446"/>
        <end position="504"/>
    </location>
</feature>
<proteinExistence type="predicted"/>
<evidence type="ECO:0000313" key="6">
    <source>
        <dbReference type="EMBL" id="MBD3363865.1"/>
    </source>
</evidence>
<dbReference type="SMART" id="SM00368">
    <property type="entry name" value="LRR_RI"/>
    <property type="match status" value="3"/>
</dbReference>
<comment type="subcellular location">
    <subcellularLocation>
        <location evidence="1">Membrane</location>
        <topology evidence="1">Single-pass membrane protein</topology>
    </subcellularLocation>
</comment>
<dbReference type="Gene3D" id="3.30.1150.10">
    <property type="match status" value="1"/>
</dbReference>
<name>A0A9D5K927_UNCW3</name>
<dbReference type="InterPro" id="IPR032675">
    <property type="entry name" value="LRR_dom_sf"/>
</dbReference>
<dbReference type="InterPro" id="IPR037682">
    <property type="entry name" value="TonB_C"/>
</dbReference>
<dbReference type="PANTHER" id="PTHR13318:SF162">
    <property type="entry name" value="LEUCINE-RICH REPEAT FAMILY PROTEIN"/>
    <property type="match status" value="1"/>
</dbReference>
<evidence type="ECO:0000313" key="7">
    <source>
        <dbReference type="Proteomes" id="UP000630660"/>
    </source>
</evidence>
<evidence type="ECO:0000256" key="3">
    <source>
        <dbReference type="ARBA" id="ARBA00022989"/>
    </source>
</evidence>
<dbReference type="GO" id="GO:0016020">
    <property type="term" value="C:membrane"/>
    <property type="evidence" value="ECO:0007669"/>
    <property type="project" value="UniProtKB-SubCell"/>
</dbReference>
<dbReference type="SUPFAM" id="SSF52047">
    <property type="entry name" value="RNI-like"/>
    <property type="match status" value="1"/>
</dbReference>
<evidence type="ECO:0000256" key="1">
    <source>
        <dbReference type="ARBA" id="ARBA00004167"/>
    </source>
</evidence>
<evidence type="ECO:0000259" key="5">
    <source>
        <dbReference type="Pfam" id="PF03544"/>
    </source>
</evidence>
<organism evidence="6 7">
    <name type="scientific">candidate division WOR-3 bacterium</name>
    <dbReference type="NCBI Taxonomy" id="2052148"/>
    <lineage>
        <taxon>Bacteria</taxon>
        <taxon>Bacteria division WOR-3</taxon>
    </lineage>
</organism>
<dbReference type="GO" id="GO:0031146">
    <property type="term" value="P:SCF-dependent proteasomal ubiquitin-dependent protein catabolic process"/>
    <property type="evidence" value="ECO:0007669"/>
    <property type="project" value="TreeGrafter"/>
</dbReference>
<evidence type="ECO:0000256" key="4">
    <source>
        <dbReference type="ARBA" id="ARBA00023136"/>
    </source>
</evidence>